<evidence type="ECO:0000256" key="2">
    <source>
        <dbReference type="ARBA" id="ARBA00022692"/>
    </source>
</evidence>
<evidence type="ECO:0000259" key="7">
    <source>
        <dbReference type="Pfam" id="PF03151"/>
    </source>
</evidence>
<proteinExistence type="predicted"/>
<evidence type="ECO:0000256" key="1">
    <source>
        <dbReference type="ARBA" id="ARBA00004141"/>
    </source>
</evidence>
<dbReference type="InterPro" id="IPR004853">
    <property type="entry name" value="Sugar_P_trans_dom"/>
</dbReference>
<feature type="transmembrane region" description="Helical" evidence="6">
    <location>
        <begin position="256"/>
        <end position="278"/>
    </location>
</feature>
<comment type="caution">
    <text evidence="8">The sequence shown here is derived from an EMBL/GenBank/DDBJ whole genome shotgun (WGS) entry which is preliminary data.</text>
</comment>
<feature type="transmembrane region" description="Helical" evidence="6">
    <location>
        <begin position="173"/>
        <end position="206"/>
    </location>
</feature>
<feature type="transmembrane region" description="Helical" evidence="6">
    <location>
        <begin position="67"/>
        <end position="88"/>
    </location>
</feature>
<evidence type="ECO:0000256" key="6">
    <source>
        <dbReference type="SAM" id="Phobius"/>
    </source>
</evidence>
<keyword evidence="3 6" id="KW-1133">Transmembrane helix</keyword>
<keyword evidence="4 6" id="KW-0472">Membrane</keyword>
<dbReference type="Pfam" id="PF03151">
    <property type="entry name" value="TPT"/>
    <property type="match status" value="1"/>
</dbReference>
<feature type="region of interest" description="Disordered" evidence="5">
    <location>
        <begin position="26"/>
        <end position="58"/>
    </location>
</feature>
<dbReference type="Proteomes" id="UP001363151">
    <property type="component" value="Unassembled WGS sequence"/>
</dbReference>
<evidence type="ECO:0000256" key="4">
    <source>
        <dbReference type="ARBA" id="ARBA00023136"/>
    </source>
</evidence>
<evidence type="ECO:0000256" key="3">
    <source>
        <dbReference type="ARBA" id="ARBA00022989"/>
    </source>
</evidence>
<keyword evidence="9" id="KW-1185">Reference proteome</keyword>
<gene>
    <name evidence="8" type="ORF">SO694_00051040</name>
</gene>
<protein>
    <submittedName>
        <fullName evidence="8">Solute carrier family protein</fullName>
    </submittedName>
</protein>
<sequence>MTSMEPAASVFAHISPINKDRGATSVFPLVRSPQRRPGGSRDPVDEEAGVARGAPGPRGEGGTCANALLAFAYIFVSGSMILINAGLVRRAFPYPSLLACLHMTSNACLVRVVLVARRCGRPKDPLVQTVDRRIVLYGFLPAALGTVASLSLVNSSYRHCSVSLAQVIKSTNVVWTYAACLVLGLRTFSLLDFSNLFLIVAGVSVACVEGPKTGCSTYGVFLAFSGIVVEGFRLAAMEKLLASRHIVLSPTTYLYYVAPVNAVGLFLVAVATGEWQAFAAAGYATPPLRVLALNCAFAFALNGLGLVVIRRLRAVSFVLSGIVKDVVLASASHVVYRERRTPRQIYGYTAALLGLFYYQWRRIPESRLARTPSGDGLSRAAAVVDEKKARKRTAT</sequence>
<organism evidence="8 9">
    <name type="scientific">Aureococcus anophagefferens</name>
    <name type="common">Harmful bloom alga</name>
    <dbReference type="NCBI Taxonomy" id="44056"/>
    <lineage>
        <taxon>Eukaryota</taxon>
        <taxon>Sar</taxon>
        <taxon>Stramenopiles</taxon>
        <taxon>Ochrophyta</taxon>
        <taxon>Pelagophyceae</taxon>
        <taxon>Pelagomonadales</taxon>
        <taxon>Pelagomonadaceae</taxon>
        <taxon>Aureococcus</taxon>
    </lineage>
</organism>
<feature type="transmembrane region" description="Helical" evidence="6">
    <location>
        <begin position="94"/>
        <end position="114"/>
    </location>
</feature>
<evidence type="ECO:0000256" key="5">
    <source>
        <dbReference type="SAM" id="MobiDB-lite"/>
    </source>
</evidence>
<comment type="subcellular location">
    <subcellularLocation>
        <location evidence="1">Membrane</location>
        <topology evidence="1">Multi-pass membrane protein</topology>
    </subcellularLocation>
</comment>
<evidence type="ECO:0000313" key="9">
    <source>
        <dbReference type="Proteomes" id="UP001363151"/>
    </source>
</evidence>
<accession>A0ABR1FY97</accession>
<reference evidence="8 9" key="1">
    <citation type="submission" date="2024-03" db="EMBL/GenBank/DDBJ databases">
        <title>Aureococcus anophagefferens CCMP1851 and Kratosvirus quantuckense: Draft genome of a second virus-susceptible host strain in the model system.</title>
        <authorList>
            <person name="Chase E."/>
            <person name="Truchon A.R."/>
            <person name="Schepens W."/>
            <person name="Wilhelm S.W."/>
        </authorList>
    </citation>
    <scope>NUCLEOTIDE SEQUENCE [LARGE SCALE GENOMIC DNA]</scope>
    <source>
        <strain evidence="8 9">CCMP1851</strain>
    </source>
</reference>
<feature type="transmembrane region" description="Helical" evidence="6">
    <location>
        <begin position="134"/>
        <end position="153"/>
    </location>
</feature>
<keyword evidence="2 6" id="KW-0812">Transmembrane</keyword>
<evidence type="ECO:0000313" key="8">
    <source>
        <dbReference type="EMBL" id="KAK7241164.1"/>
    </source>
</evidence>
<dbReference type="EMBL" id="JBBJCI010000204">
    <property type="protein sequence ID" value="KAK7241164.1"/>
    <property type="molecule type" value="Genomic_DNA"/>
</dbReference>
<feature type="domain" description="Sugar phosphate transporter" evidence="7">
    <location>
        <begin position="68"/>
        <end position="358"/>
    </location>
</feature>
<feature type="transmembrane region" description="Helical" evidence="6">
    <location>
        <begin position="290"/>
        <end position="309"/>
    </location>
</feature>
<dbReference type="InterPro" id="IPR050186">
    <property type="entry name" value="TPT_transporter"/>
</dbReference>
<dbReference type="PANTHER" id="PTHR11132">
    <property type="entry name" value="SOLUTE CARRIER FAMILY 35"/>
    <property type="match status" value="1"/>
</dbReference>
<name>A0ABR1FY97_AURAN</name>